<dbReference type="GO" id="GO:0016020">
    <property type="term" value="C:membrane"/>
    <property type="evidence" value="ECO:0007669"/>
    <property type="project" value="InterPro"/>
</dbReference>
<evidence type="ECO:0000313" key="2">
    <source>
        <dbReference type="Proteomes" id="UP001147653"/>
    </source>
</evidence>
<evidence type="ECO:0008006" key="3">
    <source>
        <dbReference type="Google" id="ProtNLM"/>
    </source>
</evidence>
<organism evidence="1 2">
    <name type="scientific">Solirubrobacter phytolaccae</name>
    <dbReference type="NCBI Taxonomy" id="1404360"/>
    <lineage>
        <taxon>Bacteria</taxon>
        <taxon>Bacillati</taxon>
        <taxon>Actinomycetota</taxon>
        <taxon>Thermoleophilia</taxon>
        <taxon>Solirubrobacterales</taxon>
        <taxon>Solirubrobacteraceae</taxon>
        <taxon>Solirubrobacter</taxon>
    </lineage>
</organism>
<dbReference type="InterPro" id="IPR002825">
    <property type="entry name" value="Pept_S49_ser-pept_pro"/>
</dbReference>
<evidence type="ECO:0000313" key="1">
    <source>
        <dbReference type="EMBL" id="MDA0179735.1"/>
    </source>
</evidence>
<gene>
    <name evidence="1" type="ORF">OJ997_05480</name>
</gene>
<protein>
    <recommendedName>
        <fullName evidence="3">Serine dehydrogenasease</fullName>
    </recommendedName>
</protein>
<proteinExistence type="predicted"/>
<dbReference type="SUPFAM" id="SSF52096">
    <property type="entry name" value="ClpP/crotonase"/>
    <property type="match status" value="1"/>
</dbReference>
<dbReference type="EMBL" id="JAPDDP010000007">
    <property type="protein sequence ID" value="MDA0179735.1"/>
    <property type="molecule type" value="Genomic_DNA"/>
</dbReference>
<dbReference type="PANTHER" id="PTHR35984">
    <property type="entry name" value="PERIPLASMIC SERINE PROTEASE"/>
    <property type="match status" value="1"/>
</dbReference>
<dbReference type="Gene3D" id="3.90.226.10">
    <property type="entry name" value="2-enoyl-CoA Hydratase, Chain A, domain 1"/>
    <property type="match status" value="1"/>
</dbReference>
<dbReference type="Proteomes" id="UP001147653">
    <property type="component" value="Unassembled WGS sequence"/>
</dbReference>
<dbReference type="AlphaFoldDB" id="A0A9X3S9Y3"/>
<dbReference type="PANTHER" id="PTHR35984:SF1">
    <property type="entry name" value="PERIPLASMIC SERINE PROTEASE"/>
    <property type="match status" value="1"/>
</dbReference>
<comment type="caution">
    <text evidence="1">The sequence shown here is derived from an EMBL/GenBank/DDBJ whole genome shotgun (WGS) entry which is preliminary data.</text>
</comment>
<name>A0A9X3S9Y3_9ACTN</name>
<keyword evidence="2" id="KW-1185">Reference proteome</keyword>
<sequence>MSATEVAVAERDSNRIIELQLSERAELIEKASNADFIAYLGPMFPPADDQIKDVVEAVSPRRPSLLILLETGGGFVSVSERVARIFRHHYERVEFIVPSHAMSAGTVLVMSGDAIHMDYASVLGPIDPQIPKNGNLVPALGYLEQFERLIKKSEEGNLTTAELAYLLQNFDPAELYRYEQERELSIALLEDWLVNFKFKNWTTTEGAGVEVTEEMRRERAQEVGRKLNETGRWHSHNRGIPMEVLRRDLKLLIEDFGANDALRGPVHDYYRLLKDYAMRRTHDEGFVLHTKESYVGF</sequence>
<dbReference type="Pfam" id="PF01972">
    <property type="entry name" value="SDH_protease"/>
    <property type="match status" value="1"/>
</dbReference>
<accession>A0A9X3S9Y3</accession>
<dbReference type="InterPro" id="IPR029045">
    <property type="entry name" value="ClpP/crotonase-like_dom_sf"/>
</dbReference>
<reference evidence="1" key="1">
    <citation type="submission" date="2022-10" db="EMBL/GenBank/DDBJ databases">
        <title>The WGS of Solirubrobacter phytolaccae KCTC 29190.</title>
        <authorList>
            <person name="Jiang Z."/>
        </authorList>
    </citation>
    <scope>NUCLEOTIDE SEQUENCE</scope>
    <source>
        <strain evidence="1">KCTC 29190</strain>
    </source>
</reference>
<dbReference type="RefSeq" id="WP_270024038.1">
    <property type="nucleotide sequence ID" value="NZ_JAPDDP010000007.1"/>
</dbReference>